<comment type="caution">
    <text evidence="2">The sequence shown here is derived from an EMBL/GenBank/DDBJ whole genome shotgun (WGS) entry which is preliminary data.</text>
</comment>
<feature type="transmembrane region" description="Helical" evidence="1">
    <location>
        <begin position="96"/>
        <end position="115"/>
    </location>
</feature>
<keyword evidence="1" id="KW-0472">Membrane</keyword>
<keyword evidence="3" id="KW-1185">Reference proteome</keyword>
<evidence type="ECO:0000313" key="3">
    <source>
        <dbReference type="Proteomes" id="UP001250656"/>
    </source>
</evidence>
<keyword evidence="1" id="KW-1133">Transmembrane helix</keyword>
<proteinExistence type="predicted"/>
<sequence length="155" mass="17296">MNILKAIVFVVIFTTFTKLSNAQEITMFPSFWGQKYYQDDKEITKKELETLMKSDAQLEKFWKRSKLQNTLATVALVSEFGFAFWTGAEMGQDNDATIPLIGTLGSATIAAIFFVSANNSKRKAILGYNQKLNSRTSLSLEPIGNHNGLGLALKF</sequence>
<evidence type="ECO:0000313" key="2">
    <source>
        <dbReference type="EMBL" id="MDT7828112.1"/>
    </source>
</evidence>
<dbReference type="EMBL" id="JAVTTP010000001">
    <property type="protein sequence ID" value="MDT7828112.1"/>
    <property type="molecule type" value="Genomic_DNA"/>
</dbReference>
<accession>A0ABU3L353</accession>
<reference evidence="2 3" key="1">
    <citation type="submission" date="2023-09" db="EMBL/GenBank/DDBJ databases">
        <title>Novel taxa isolated from Blanes Bay.</title>
        <authorList>
            <person name="Rey-Velasco X."/>
            <person name="Lucena T."/>
        </authorList>
    </citation>
    <scope>NUCLEOTIDE SEQUENCE [LARGE SCALE GENOMIC DNA]</scope>
    <source>
        <strain evidence="2 3">S334</strain>
    </source>
</reference>
<dbReference type="Proteomes" id="UP001250656">
    <property type="component" value="Unassembled WGS sequence"/>
</dbReference>
<gene>
    <name evidence="2" type="ORF">RQM65_05465</name>
</gene>
<evidence type="ECO:0000256" key="1">
    <source>
        <dbReference type="SAM" id="Phobius"/>
    </source>
</evidence>
<protein>
    <submittedName>
        <fullName evidence="2">Uncharacterized protein</fullName>
    </submittedName>
</protein>
<organism evidence="2 3">
    <name type="scientific">Pricia mediterranea</name>
    <dbReference type="NCBI Taxonomy" id="3076079"/>
    <lineage>
        <taxon>Bacteria</taxon>
        <taxon>Pseudomonadati</taxon>
        <taxon>Bacteroidota</taxon>
        <taxon>Flavobacteriia</taxon>
        <taxon>Flavobacteriales</taxon>
        <taxon>Flavobacteriaceae</taxon>
        <taxon>Pricia</taxon>
    </lineage>
</organism>
<name>A0ABU3L353_9FLAO</name>
<dbReference type="RefSeq" id="WP_314013244.1">
    <property type="nucleotide sequence ID" value="NZ_JAVTTP010000001.1"/>
</dbReference>
<keyword evidence="1" id="KW-0812">Transmembrane</keyword>